<keyword evidence="8 9" id="KW-0472">Membrane</keyword>
<evidence type="ECO:0000259" key="12">
    <source>
        <dbReference type="Pfam" id="PF22599"/>
    </source>
</evidence>
<dbReference type="HAMAP" id="MF_01463_B">
    <property type="entry name" value="SecD_B"/>
    <property type="match status" value="1"/>
</dbReference>
<dbReference type="NCBIfam" id="TIGR00916">
    <property type="entry name" value="2A0604s01"/>
    <property type="match status" value="1"/>
</dbReference>
<feature type="domain" description="Protein export membrane protein SecD/SecF C-terminal" evidence="10">
    <location>
        <begin position="243"/>
        <end position="411"/>
    </location>
</feature>
<sequence length="423" mass="45150">MKKKLLIFFAGIAVLTIFGIYVDAPSTQILWPKGPNFLRKNIELKQGLDLKGGSHLVYEADLSKLAKDTDKDQAISGAISVLTDRINGLGVAEATIQPTTVGNKEAIIIELPGVNDLDKAKQLIGSTAKLEFKDPNGVVVAEGSDLVPGAAQVTFNQQQKGIANSPVVDITFNSKGKNKFAQATSSNVGKIITIELDGKVISSPTVQTAITDGKAIITGDFTVDSAKFLAIQLNAGALPIPIKLIEERTVGASLGTDSIKMSLLAGLIGMLIVFLFMIFYYKLPGLLSALALIVYAILVLAVFKLLGIVLTLAGIAAFIIGIGTAVDGNILIFERMKEELRDNKSLVVSIQEGFKRAWSSIRDGNTSHILVAIILIWFGTGSVRGFAIVLIISIIISLFTAISVSRIFLLLVANSKLGKYLKI</sequence>
<evidence type="ECO:0000256" key="4">
    <source>
        <dbReference type="ARBA" id="ARBA00022692"/>
    </source>
</evidence>
<reference evidence="13 14" key="1">
    <citation type="journal article" date="2015" name="Nature">
        <title>rRNA introns, odd ribosomes, and small enigmatic genomes across a large radiation of phyla.</title>
        <authorList>
            <person name="Brown C.T."/>
            <person name="Hug L.A."/>
            <person name="Thomas B.C."/>
            <person name="Sharon I."/>
            <person name="Castelle C.J."/>
            <person name="Singh A."/>
            <person name="Wilkins M.J."/>
            <person name="Williams K.H."/>
            <person name="Banfield J.F."/>
        </authorList>
    </citation>
    <scope>NUCLEOTIDE SEQUENCE [LARGE SCALE GENOMIC DNA]</scope>
</reference>
<dbReference type="GO" id="GO:0006605">
    <property type="term" value="P:protein targeting"/>
    <property type="evidence" value="ECO:0007669"/>
    <property type="project" value="UniProtKB-UniRule"/>
</dbReference>
<dbReference type="PANTHER" id="PTHR30081:SF1">
    <property type="entry name" value="PROTEIN TRANSLOCASE SUBUNIT SECD"/>
    <property type="match status" value="1"/>
</dbReference>
<keyword evidence="5 9" id="KW-0653">Protein transport</keyword>
<proteinExistence type="inferred from homology"/>
<dbReference type="PRINTS" id="PR00702">
    <property type="entry name" value="ACRIFLAVINRP"/>
</dbReference>
<feature type="transmembrane region" description="Helical" evidence="9">
    <location>
        <begin position="286"/>
        <end position="306"/>
    </location>
</feature>
<evidence type="ECO:0000259" key="10">
    <source>
        <dbReference type="Pfam" id="PF02355"/>
    </source>
</evidence>
<dbReference type="InterPro" id="IPR048631">
    <property type="entry name" value="SecD_1st"/>
</dbReference>
<dbReference type="InterPro" id="IPR022813">
    <property type="entry name" value="SecD/SecF_arch_bac"/>
</dbReference>
<dbReference type="GO" id="GO:0005886">
    <property type="term" value="C:plasma membrane"/>
    <property type="evidence" value="ECO:0007669"/>
    <property type="project" value="UniProtKB-SubCell"/>
</dbReference>
<evidence type="ECO:0000259" key="11">
    <source>
        <dbReference type="Pfam" id="PF21760"/>
    </source>
</evidence>
<dbReference type="Pfam" id="PF22599">
    <property type="entry name" value="SecDF_P1_head"/>
    <property type="match status" value="1"/>
</dbReference>
<feature type="domain" description="Protein translocase subunit SecDF P1" evidence="11">
    <location>
        <begin position="77"/>
        <end position="136"/>
    </location>
</feature>
<dbReference type="Gene3D" id="3.30.70.3400">
    <property type="match status" value="1"/>
</dbReference>
<comment type="subunit">
    <text evidence="9">Forms a complex with SecF. Part of the essential Sec protein translocation apparatus which comprises SecA, SecYEG and auxiliary proteins SecDF. Other proteins may also be involved.</text>
</comment>
<evidence type="ECO:0000313" key="14">
    <source>
        <dbReference type="Proteomes" id="UP000033934"/>
    </source>
</evidence>
<feature type="transmembrane region" description="Helical" evidence="9">
    <location>
        <begin position="261"/>
        <end position="281"/>
    </location>
</feature>
<feature type="transmembrane region" description="Helical" evidence="9">
    <location>
        <begin position="386"/>
        <end position="413"/>
    </location>
</feature>
<accession>A0A0G0PLV1</accession>
<feature type="transmembrane region" description="Helical" evidence="9">
    <location>
        <begin position="364"/>
        <end position="380"/>
    </location>
</feature>
<evidence type="ECO:0000256" key="3">
    <source>
        <dbReference type="ARBA" id="ARBA00022475"/>
    </source>
</evidence>
<evidence type="ECO:0000256" key="9">
    <source>
        <dbReference type="HAMAP-Rule" id="MF_01463"/>
    </source>
</evidence>
<comment type="caution">
    <text evidence="9">Lacks conserved residue(s) required for the propagation of feature annotation.</text>
</comment>
<keyword evidence="3 9" id="KW-1003">Cell membrane</keyword>
<dbReference type="Pfam" id="PF02355">
    <property type="entry name" value="SecD_SecF_C"/>
    <property type="match status" value="1"/>
</dbReference>
<organism evidence="13 14">
    <name type="scientific">Berkelbacteria bacterium GW2011_GWA2_38_9</name>
    <dbReference type="NCBI Taxonomy" id="1618334"/>
    <lineage>
        <taxon>Bacteria</taxon>
        <taxon>Candidatus Berkelbacteria</taxon>
    </lineage>
</organism>
<dbReference type="PATRIC" id="fig|1618334.3.peg.183"/>
<evidence type="ECO:0000256" key="5">
    <source>
        <dbReference type="ARBA" id="ARBA00022927"/>
    </source>
</evidence>
<dbReference type="InterPro" id="IPR048634">
    <property type="entry name" value="SecD_SecF_C"/>
</dbReference>
<keyword evidence="6 9" id="KW-1133">Transmembrane helix</keyword>
<name>A0A0G0PLV1_9BACT</name>
<keyword evidence="7 9" id="KW-0811">Translocation</keyword>
<evidence type="ECO:0000256" key="6">
    <source>
        <dbReference type="ARBA" id="ARBA00022989"/>
    </source>
</evidence>
<evidence type="ECO:0000256" key="7">
    <source>
        <dbReference type="ARBA" id="ARBA00023010"/>
    </source>
</evidence>
<dbReference type="Proteomes" id="UP000033934">
    <property type="component" value="Unassembled WGS sequence"/>
</dbReference>
<dbReference type="EMBL" id="LBVO01000009">
    <property type="protein sequence ID" value="KKQ90301.1"/>
    <property type="molecule type" value="Genomic_DNA"/>
</dbReference>
<comment type="function">
    <text evidence="9">Part of the Sec protein translocase complex. Interacts with the SecYEG preprotein conducting channel. SecDF uses the proton motive force (PMF) to complete protein translocation after the ATP-dependent function of SecA.</text>
</comment>
<dbReference type="PANTHER" id="PTHR30081">
    <property type="entry name" value="PROTEIN-EXPORT MEMBRANE PROTEIN SEC"/>
    <property type="match status" value="1"/>
</dbReference>
<dbReference type="GO" id="GO:0043952">
    <property type="term" value="P:protein transport by the Sec complex"/>
    <property type="evidence" value="ECO:0007669"/>
    <property type="project" value="UniProtKB-UniRule"/>
</dbReference>
<feature type="domain" description="SecDF P1 head subdomain" evidence="12">
    <location>
        <begin position="141"/>
        <end position="240"/>
    </location>
</feature>
<dbReference type="GO" id="GO:0015450">
    <property type="term" value="F:protein-transporting ATPase activity"/>
    <property type="evidence" value="ECO:0007669"/>
    <property type="project" value="InterPro"/>
</dbReference>
<dbReference type="Gene3D" id="1.20.1640.10">
    <property type="entry name" value="Multidrug efflux transporter AcrB transmembrane domain"/>
    <property type="match status" value="1"/>
</dbReference>
<dbReference type="AlphaFoldDB" id="A0A0G0PLV1"/>
<keyword evidence="4 9" id="KW-0812">Transmembrane</keyword>
<dbReference type="NCBIfam" id="TIGR01129">
    <property type="entry name" value="secD"/>
    <property type="match status" value="1"/>
</dbReference>
<dbReference type="InterPro" id="IPR005791">
    <property type="entry name" value="SecD"/>
</dbReference>
<dbReference type="SUPFAM" id="SSF82866">
    <property type="entry name" value="Multidrug efflux transporter AcrB transmembrane domain"/>
    <property type="match status" value="1"/>
</dbReference>
<dbReference type="GO" id="GO:0065002">
    <property type="term" value="P:intracellular protein transmembrane transport"/>
    <property type="evidence" value="ECO:0007669"/>
    <property type="project" value="UniProtKB-UniRule"/>
</dbReference>
<dbReference type="InterPro" id="IPR001036">
    <property type="entry name" value="Acrflvin-R"/>
</dbReference>
<evidence type="ECO:0000313" key="13">
    <source>
        <dbReference type="EMBL" id="KKQ90301.1"/>
    </source>
</evidence>
<dbReference type="Gene3D" id="3.30.1360.200">
    <property type="match status" value="1"/>
</dbReference>
<dbReference type="InterPro" id="IPR054384">
    <property type="entry name" value="SecDF_P1_head"/>
</dbReference>
<dbReference type="Pfam" id="PF21760">
    <property type="entry name" value="SecD_1st"/>
    <property type="match status" value="1"/>
</dbReference>
<comment type="subcellular location">
    <subcellularLocation>
        <location evidence="1 9">Cell membrane</location>
        <topology evidence="1 9">Multi-pass membrane protein</topology>
    </subcellularLocation>
</comment>
<evidence type="ECO:0000256" key="8">
    <source>
        <dbReference type="ARBA" id="ARBA00023136"/>
    </source>
</evidence>
<feature type="transmembrane region" description="Helical" evidence="9">
    <location>
        <begin position="312"/>
        <end position="333"/>
    </location>
</feature>
<evidence type="ECO:0000256" key="1">
    <source>
        <dbReference type="ARBA" id="ARBA00004651"/>
    </source>
</evidence>
<evidence type="ECO:0000256" key="2">
    <source>
        <dbReference type="ARBA" id="ARBA00022448"/>
    </source>
</evidence>
<comment type="caution">
    <text evidence="13">The sequence shown here is derived from an EMBL/GenBank/DDBJ whole genome shotgun (WGS) entry which is preliminary data.</text>
</comment>
<protein>
    <recommendedName>
        <fullName evidence="9">Protein translocase subunit SecD</fullName>
    </recommendedName>
</protein>
<dbReference type="InterPro" id="IPR055344">
    <property type="entry name" value="SecD_SecF_C_bact"/>
</dbReference>
<keyword evidence="2 9" id="KW-0813">Transport</keyword>
<comment type="similarity">
    <text evidence="9">Belongs to the SecD/SecF family. SecD subfamily.</text>
</comment>
<gene>
    <name evidence="9" type="primary">secD</name>
    <name evidence="13" type="ORF">UT11_C0009G0004</name>
</gene>